<dbReference type="AlphaFoldDB" id="A0A1G9QLV6"/>
<dbReference type="Proteomes" id="UP000198683">
    <property type="component" value="Unassembled WGS sequence"/>
</dbReference>
<feature type="signal peptide" evidence="2">
    <location>
        <begin position="1"/>
        <end position="20"/>
    </location>
</feature>
<name>A0A1G9QLV6_9ACTN</name>
<feature type="region of interest" description="Disordered" evidence="1">
    <location>
        <begin position="23"/>
        <end position="52"/>
    </location>
</feature>
<dbReference type="Pfam" id="PF13354">
    <property type="entry name" value="Beta-lactamase2"/>
    <property type="match status" value="1"/>
</dbReference>
<dbReference type="GO" id="GO:0008800">
    <property type="term" value="F:beta-lactamase activity"/>
    <property type="evidence" value="ECO:0007669"/>
    <property type="project" value="InterPro"/>
</dbReference>
<protein>
    <submittedName>
        <fullName evidence="4">Beta-lactamase class A</fullName>
    </submittedName>
</protein>
<evidence type="ECO:0000313" key="4">
    <source>
        <dbReference type="EMBL" id="SDM11801.1"/>
    </source>
</evidence>
<dbReference type="RefSeq" id="WP_090773657.1">
    <property type="nucleotide sequence ID" value="NZ_FNFB01000039.1"/>
</dbReference>
<dbReference type="Gene3D" id="3.40.710.10">
    <property type="entry name" value="DD-peptidase/beta-lactamase superfamily"/>
    <property type="match status" value="1"/>
</dbReference>
<proteinExistence type="predicted"/>
<evidence type="ECO:0000259" key="3">
    <source>
        <dbReference type="Pfam" id="PF13354"/>
    </source>
</evidence>
<evidence type="ECO:0000256" key="2">
    <source>
        <dbReference type="SAM" id="SignalP"/>
    </source>
</evidence>
<dbReference type="OrthoDB" id="3524371at2"/>
<dbReference type="PANTHER" id="PTHR35333">
    <property type="entry name" value="BETA-LACTAMASE"/>
    <property type="match status" value="1"/>
</dbReference>
<accession>A0A1G9QLV6</accession>
<dbReference type="InterPro" id="IPR000871">
    <property type="entry name" value="Beta-lactam_class-A"/>
</dbReference>
<dbReference type="InterPro" id="IPR045155">
    <property type="entry name" value="Beta-lactam_cat"/>
</dbReference>
<evidence type="ECO:0000313" key="5">
    <source>
        <dbReference type="Proteomes" id="UP000198683"/>
    </source>
</evidence>
<feature type="chain" id="PRO_5039003585" evidence="2">
    <location>
        <begin position="21"/>
        <end position="352"/>
    </location>
</feature>
<dbReference type="PANTHER" id="PTHR35333:SF3">
    <property type="entry name" value="BETA-LACTAMASE-TYPE TRANSPEPTIDASE FOLD CONTAINING PROTEIN"/>
    <property type="match status" value="1"/>
</dbReference>
<gene>
    <name evidence="4" type="ORF">SAMN05421874_13952</name>
</gene>
<dbReference type="GO" id="GO:0030655">
    <property type="term" value="P:beta-lactam antibiotic catabolic process"/>
    <property type="evidence" value="ECO:0007669"/>
    <property type="project" value="InterPro"/>
</dbReference>
<reference evidence="4 5" key="1">
    <citation type="submission" date="2016-10" db="EMBL/GenBank/DDBJ databases">
        <authorList>
            <person name="de Groot N.N."/>
        </authorList>
    </citation>
    <scope>NUCLEOTIDE SEQUENCE [LARGE SCALE GENOMIC DNA]</scope>
    <source>
        <strain evidence="4 5">CGMCC 4.5681</strain>
    </source>
</reference>
<sequence length="352" mass="38052">MRVRELTLIAALLVVLPGCAGPPGSTARPRPSSAHGALPTSQQRAHGALPASQQRALDRALGRYLRHRPGRAALALYDRTTGIRYAFHERAPFMLASVAKVDILLAFLLDRRGKRLTGRERRLASRMIRYSDNGSARDLYEAIGGRKGLALALRRLGVRRTRPGPGTSWGWTMSLPSDQVTVLERLTDPWGPLPPRDRRYALGLMSSVVPSQAWGVGNAVRAGEVAVKNGWLPTAMHDGRWTVNSVGRVEVRGHQLLVAVLSERSPDMRTGVDTVGRLARLAVRSLAQEKIVDVGVRRAVSRRLVAPQAFPPPWTRLGPTPRPAAPTDGRVFYAAAGAPGGGAFPTTAMGVP</sequence>
<dbReference type="GO" id="GO:0046677">
    <property type="term" value="P:response to antibiotic"/>
    <property type="evidence" value="ECO:0007669"/>
    <property type="project" value="InterPro"/>
</dbReference>
<keyword evidence="2" id="KW-0732">Signal</keyword>
<dbReference type="InterPro" id="IPR012338">
    <property type="entry name" value="Beta-lactam/transpept-like"/>
</dbReference>
<dbReference type="EMBL" id="FNFB01000039">
    <property type="protein sequence ID" value="SDM11801.1"/>
    <property type="molecule type" value="Genomic_DNA"/>
</dbReference>
<organism evidence="4 5">
    <name type="scientific">Nonomuraea maritima</name>
    <dbReference type="NCBI Taxonomy" id="683260"/>
    <lineage>
        <taxon>Bacteria</taxon>
        <taxon>Bacillati</taxon>
        <taxon>Actinomycetota</taxon>
        <taxon>Actinomycetes</taxon>
        <taxon>Streptosporangiales</taxon>
        <taxon>Streptosporangiaceae</taxon>
        <taxon>Nonomuraea</taxon>
    </lineage>
</organism>
<dbReference type="STRING" id="683260.SAMN05421874_13952"/>
<evidence type="ECO:0000256" key="1">
    <source>
        <dbReference type="SAM" id="MobiDB-lite"/>
    </source>
</evidence>
<feature type="domain" description="Beta-lactamase class A catalytic" evidence="3">
    <location>
        <begin position="122"/>
        <end position="239"/>
    </location>
</feature>
<dbReference type="SUPFAM" id="SSF56601">
    <property type="entry name" value="beta-lactamase/transpeptidase-like"/>
    <property type="match status" value="1"/>
</dbReference>
<keyword evidence="5" id="KW-1185">Reference proteome</keyword>